<comment type="caution">
    <text evidence="7">The sequence shown here is derived from an EMBL/GenBank/DDBJ whole genome shotgun (WGS) entry which is preliminary data.</text>
</comment>
<evidence type="ECO:0000256" key="2">
    <source>
        <dbReference type="ARBA" id="ARBA00005336"/>
    </source>
</evidence>
<feature type="domain" description="Glycoside hydrolase family 3 N-terminal" evidence="6">
    <location>
        <begin position="16"/>
        <end position="294"/>
    </location>
</feature>
<proteinExistence type="inferred from homology"/>
<reference evidence="7 8" key="1">
    <citation type="submission" date="2023-05" db="EMBL/GenBank/DDBJ databases">
        <authorList>
            <person name="Guo Y."/>
        </authorList>
    </citation>
    <scope>NUCLEOTIDE SEQUENCE [LARGE SCALE GENOMIC DNA]</scope>
    <source>
        <strain evidence="7 8">GR2756</strain>
    </source>
</reference>
<dbReference type="InterPro" id="IPR036962">
    <property type="entry name" value="Glyco_hydro_3_N_sf"/>
</dbReference>
<accession>A0ABU3Q4R5</accession>
<evidence type="ECO:0000256" key="1">
    <source>
        <dbReference type="ARBA" id="ARBA00001231"/>
    </source>
</evidence>
<dbReference type="InterPro" id="IPR001764">
    <property type="entry name" value="Glyco_hydro_3_N"/>
</dbReference>
<dbReference type="Gene3D" id="3.20.20.300">
    <property type="entry name" value="Glycoside hydrolase, family 3, N-terminal domain"/>
    <property type="match status" value="1"/>
</dbReference>
<dbReference type="EC" id="3.2.1.52" evidence="3"/>
<dbReference type="EMBL" id="JAVUPU010000002">
    <property type="protein sequence ID" value="MDT9598054.1"/>
    <property type="molecule type" value="Genomic_DNA"/>
</dbReference>
<dbReference type="GO" id="GO:0004563">
    <property type="term" value="F:beta-N-acetylhexosaminidase activity"/>
    <property type="evidence" value="ECO:0007669"/>
    <property type="project" value="UniProtKB-EC"/>
</dbReference>
<dbReference type="InterPro" id="IPR050226">
    <property type="entry name" value="NagZ_Beta-hexosaminidase"/>
</dbReference>
<keyword evidence="5 7" id="KW-0326">Glycosidase</keyword>
<dbReference type="PROSITE" id="PS00775">
    <property type="entry name" value="GLYCOSYL_HYDROL_F3"/>
    <property type="match status" value="1"/>
</dbReference>
<comment type="similarity">
    <text evidence="2">Belongs to the glycosyl hydrolase 3 family.</text>
</comment>
<comment type="catalytic activity">
    <reaction evidence="1">
        <text>Hydrolysis of terminal non-reducing N-acetyl-D-hexosamine residues in N-acetyl-beta-D-hexosaminides.</text>
        <dbReference type="EC" id="3.2.1.52"/>
    </reaction>
</comment>
<sequence>MQPAIYAVAGECLTADERSFFKDAVPAGHILFARNCRDKEQLRALTDDLRGLHGRADLPILVDQEGGRVARLCPPIWPSFPAAERFAALYRVAPVSAIEAARLNAQAIAFQLRDCGINVNSLPLLDVRQPTTHVIIGDRTLGSDPMQVAALGRAMLEGLNRGGIAGVVKHMPGHGRATSDSHVERPVVEASEEELRIDLEPFTTLHRAPMGMVAHILYTIWDDERPASQSPTVIREVIRGRIGFDGLLMSDDIAMQALAGSVAERAEAVLAAGCDVLLHCSAVLADMIAIASVAGEMNGRSSERLAKAMEIVAGAADATPFDVLAAERDVLLGLA</sequence>
<dbReference type="PANTHER" id="PTHR30480:SF13">
    <property type="entry name" value="BETA-HEXOSAMINIDASE"/>
    <property type="match status" value="1"/>
</dbReference>
<keyword evidence="8" id="KW-1185">Reference proteome</keyword>
<dbReference type="SUPFAM" id="SSF51445">
    <property type="entry name" value="(Trans)glycosidases"/>
    <property type="match status" value="1"/>
</dbReference>
<name>A0ABU3Q4R5_9SPHN</name>
<dbReference type="RefSeq" id="WP_315723769.1">
    <property type="nucleotide sequence ID" value="NZ_JAVUPU010000002.1"/>
</dbReference>
<evidence type="ECO:0000313" key="8">
    <source>
        <dbReference type="Proteomes" id="UP001259572"/>
    </source>
</evidence>
<evidence type="ECO:0000313" key="7">
    <source>
        <dbReference type="EMBL" id="MDT9598054.1"/>
    </source>
</evidence>
<evidence type="ECO:0000256" key="5">
    <source>
        <dbReference type="ARBA" id="ARBA00023295"/>
    </source>
</evidence>
<organism evidence="7 8">
    <name type="scientific">Sphingosinicella rhizophila</name>
    <dbReference type="NCBI Taxonomy" id="3050082"/>
    <lineage>
        <taxon>Bacteria</taxon>
        <taxon>Pseudomonadati</taxon>
        <taxon>Pseudomonadota</taxon>
        <taxon>Alphaproteobacteria</taxon>
        <taxon>Sphingomonadales</taxon>
        <taxon>Sphingosinicellaceae</taxon>
        <taxon>Sphingosinicella</taxon>
    </lineage>
</organism>
<dbReference type="PANTHER" id="PTHR30480">
    <property type="entry name" value="BETA-HEXOSAMINIDASE-RELATED"/>
    <property type="match status" value="1"/>
</dbReference>
<evidence type="ECO:0000256" key="3">
    <source>
        <dbReference type="ARBA" id="ARBA00012663"/>
    </source>
</evidence>
<protein>
    <recommendedName>
        <fullName evidence="3">beta-N-acetylhexosaminidase</fullName>
        <ecNumber evidence="3">3.2.1.52</ecNumber>
    </recommendedName>
</protein>
<dbReference type="Pfam" id="PF00933">
    <property type="entry name" value="Glyco_hydro_3"/>
    <property type="match status" value="1"/>
</dbReference>
<evidence type="ECO:0000256" key="4">
    <source>
        <dbReference type="ARBA" id="ARBA00022801"/>
    </source>
</evidence>
<evidence type="ECO:0000259" key="6">
    <source>
        <dbReference type="Pfam" id="PF00933"/>
    </source>
</evidence>
<dbReference type="InterPro" id="IPR019800">
    <property type="entry name" value="Glyco_hydro_3_AS"/>
</dbReference>
<dbReference type="NCBIfam" id="NF003740">
    <property type="entry name" value="PRK05337.1"/>
    <property type="match status" value="1"/>
</dbReference>
<dbReference type="InterPro" id="IPR017853">
    <property type="entry name" value="GH"/>
</dbReference>
<keyword evidence="4 7" id="KW-0378">Hydrolase</keyword>
<dbReference type="Proteomes" id="UP001259572">
    <property type="component" value="Unassembled WGS sequence"/>
</dbReference>
<gene>
    <name evidence="7" type="primary">nagZ</name>
    <name evidence="7" type="ORF">RQX22_03705</name>
</gene>